<reference evidence="4" key="1">
    <citation type="submission" date="2017-02" db="UniProtKB">
        <authorList>
            <consortium name="WormBaseParasite"/>
        </authorList>
    </citation>
    <scope>IDENTIFICATION</scope>
</reference>
<keyword evidence="3" id="KW-1185">Reference proteome</keyword>
<dbReference type="Proteomes" id="UP000282613">
    <property type="component" value="Unassembled WGS sequence"/>
</dbReference>
<evidence type="ECO:0000313" key="2">
    <source>
        <dbReference type="EMBL" id="VDK24187.1"/>
    </source>
</evidence>
<proteinExistence type="predicted"/>
<keyword evidence="1" id="KW-0472">Membrane</keyword>
<evidence type="ECO:0000313" key="4">
    <source>
        <dbReference type="WBParaSite" id="TASK_0000203601-mRNA-1"/>
    </source>
</evidence>
<dbReference type="EMBL" id="UYRS01000899">
    <property type="protein sequence ID" value="VDK24187.1"/>
    <property type="molecule type" value="Genomic_DNA"/>
</dbReference>
<organism evidence="4">
    <name type="scientific">Taenia asiatica</name>
    <name type="common">Asian tapeworm</name>
    <dbReference type="NCBI Taxonomy" id="60517"/>
    <lineage>
        <taxon>Eukaryota</taxon>
        <taxon>Metazoa</taxon>
        <taxon>Spiralia</taxon>
        <taxon>Lophotrochozoa</taxon>
        <taxon>Platyhelminthes</taxon>
        <taxon>Cestoda</taxon>
        <taxon>Eucestoda</taxon>
        <taxon>Cyclophyllidea</taxon>
        <taxon>Taeniidae</taxon>
        <taxon>Taenia</taxon>
    </lineage>
</organism>
<sequence>MSTCDSGCILTHSSLLLLDLIIRLIFRHGLNPNIIPVITIAIAISATFNAVCAAAFAAVGMARQFGS</sequence>
<dbReference type="WBParaSite" id="TASK_0000203601-mRNA-1">
    <property type="protein sequence ID" value="TASK_0000203601-mRNA-1"/>
    <property type="gene ID" value="TASK_0000203601"/>
</dbReference>
<accession>A0A0R3VX92</accession>
<name>A0A0R3VX92_TAEAS</name>
<keyword evidence="1" id="KW-1133">Transmembrane helix</keyword>
<gene>
    <name evidence="2" type="ORF">TASK_LOCUS2037</name>
</gene>
<evidence type="ECO:0000313" key="3">
    <source>
        <dbReference type="Proteomes" id="UP000282613"/>
    </source>
</evidence>
<protein>
    <submittedName>
        <fullName evidence="4">Transmembrane protein</fullName>
    </submittedName>
</protein>
<keyword evidence="1" id="KW-0812">Transmembrane</keyword>
<reference evidence="2 3" key="2">
    <citation type="submission" date="2018-11" db="EMBL/GenBank/DDBJ databases">
        <authorList>
            <consortium name="Pathogen Informatics"/>
        </authorList>
    </citation>
    <scope>NUCLEOTIDE SEQUENCE [LARGE SCALE GENOMIC DNA]</scope>
</reference>
<evidence type="ECO:0000256" key="1">
    <source>
        <dbReference type="SAM" id="Phobius"/>
    </source>
</evidence>
<feature type="transmembrane region" description="Helical" evidence="1">
    <location>
        <begin position="7"/>
        <end position="26"/>
    </location>
</feature>
<dbReference type="AlphaFoldDB" id="A0A0R3VX92"/>
<feature type="transmembrane region" description="Helical" evidence="1">
    <location>
        <begin position="38"/>
        <end position="62"/>
    </location>
</feature>